<evidence type="ECO:0000313" key="15">
    <source>
        <dbReference type="EMBL" id="MDJ1175329.1"/>
    </source>
</evidence>
<dbReference type="EC" id="5.6.2.4" evidence="11"/>
<dbReference type="InterPro" id="IPR014017">
    <property type="entry name" value="DNA_helicase_UvrD-like_C"/>
</dbReference>
<comment type="catalytic activity">
    <reaction evidence="9 11">
        <text>ATP + H2O = ADP + phosphate + H(+)</text>
        <dbReference type="Rhea" id="RHEA:13065"/>
        <dbReference type="ChEBI" id="CHEBI:15377"/>
        <dbReference type="ChEBI" id="CHEBI:15378"/>
        <dbReference type="ChEBI" id="CHEBI:30616"/>
        <dbReference type="ChEBI" id="CHEBI:43474"/>
        <dbReference type="ChEBI" id="CHEBI:456216"/>
        <dbReference type="EC" id="5.6.2.4"/>
    </reaction>
</comment>
<sequence length="797" mass="91107">MTQTSDFLSVLNPSQRNAVEHVCGPMLVVAGAGSGKTRALTYRIANLILRHRVNPEHILAVTFTNKAAREMKERIERLFAQQLASSSTGRDWDDLGEAEQVRLRSRIYHDYIKPLWVGTFHASCARILRYDIDKYQDERGRKWDKQFSIFDESDVQGLVKEIVTKDLNLDDKKFNHKSVRYAISNAKNKGLSPQDFQQEQPNYRGRVISEVYEHYQKRLAENNALDFDDLILVPVKLMRQNEKVLAYWHNRFHHILVDEYQDTNRTQYDLIRLLATGGVHTRDYKDWANRSIFVVGDADQSIYSFRMADFTILMDFQQDFGDGLPDQKSETIIKLEENYRSRENILQAANELIQNNQERIDKVLRPTRESGVPITCYQADNEIEEAEFVIRQIRQLTQKNADVNWGSFAILYRTNAQSRAFEDVLVRQNIKYRMVGGLKFYDRKEIKDAICYLRLLINPADTVSLLRIINVPRRGIGKSTLDRLLGASAELGIPLWEIISDETSVRTLAGRSTKAVMSFYKLISSWQTRVETEKASTIAQGILTDSEYLKDLKFQGTDESENRLQNLQELLSAIIQYEEETGDTHLSSYLNYAPLQSDLDNLEEGENAVTLMTLHAAKGLEFPIVFLVGLEEGLFPNFRSMDDPAALEEERRLCYVGITRAQEQLFLTHAQERRLWGNREPATPSQFLGELPRELLKGGTTYQTQVTSPSPAPKTSVSKMVNKPVKKSADKPTSKGKKSQKKNTGWQVGDRVLHRSFGVGQITHVFGGKGEQQSVAVQFTGLGRKILNPKVVPLQKL</sequence>
<evidence type="ECO:0000256" key="5">
    <source>
        <dbReference type="ARBA" id="ARBA00022840"/>
    </source>
</evidence>
<evidence type="ECO:0000256" key="2">
    <source>
        <dbReference type="ARBA" id="ARBA00022741"/>
    </source>
</evidence>
<feature type="region of interest" description="Disordered" evidence="12">
    <location>
        <begin position="700"/>
        <end position="747"/>
    </location>
</feature>
<dbReference type="Gene3D" id="1.10.10.160">
    <property type="match status" value="1"/>
</dbReference>
<dbReference type="CDD" id="cd18807">
    <property type="entry name" value="SF1_C_UvrD"/>
    <property type="match status" value="1"/>
</dbReference>
<dbReference type="PROSITE" id="PS51217">
    <property type="entry name" value="UVRD_HELICASE_CTER"/>
    <property type="match status" value="1"/>
</dbReference>
<dbReference type="Pfam" id="PF13361">
    <property type="entry name" value="UvrD_C"/>
    <property type="match status" value="1"/>
</dbReference>
<dbReference type="RefSeq" id="WP_283767633.1">
    <property type="nucleotide sequence ID" value="NZ_JAQOSO010000082.1"/>
</dbReference>
<gene>
    <name evidence="15" type="primary">pcrA</name>
    <name evidence="15" type="ORF">PMG25_14635</name>
</gene>
<dbReference type="InterPro" id="IPR000212">
    <property type="entry name" value="DNA_helicase_UvrD/REP"/>
</dbReference>
<dbReference type="GO" id="GO:0003678">
    <property type="term" value="F:DNA helicase activity"/>
    <property type="evidence" value="ECO:0007669"/>
    <property type="project" value="UniProtKB-EC"/>
</dbReference>
<dbReference type="SUPFAM" id="SSF52540">
    <property type="entry name" value="P-loop containing nucleoside triphosphate hydrolases"/>
    <property type="match status" value="1"/>
</dbReference>
<evidence type="ECO:0000259" key="14">
    <source>
        <dbReference type="PROSITE" id="PS51217"/>
    </source>
</evidence>
<comment type="similarity">
    <text evidence="1 11">Belongs to the helicase family. UvrD subfamily.</text>
</comment>
<reference evidence="15 16" key="1">
    <citation type="submission" date="2023-01" db="EMBL/GenBank/DDBJ databases">
        <title>Novel diversity within Roseofilum (Cyanobacteria; Desertifilaceae) from marine benthic mats with descriptions of four novel species.</title>
        <authorList>
            <person name="Wang Y."/>
            <person name="Berthold D.E."/>
            <person name="Hu J."/>
            <person name="Lefler F.W."/>
            <person name="Laughinghouse H.D. IV."/>
        </authorList>
    </citation>
    <scope>NUCLEOTIDE SEQUENCE [LARGE SCALE GENOMIC DNA]</scope>
    <source>
        <strain evidence="15 16">BLCC-M114</strain>
    </source>
</reference>
<accession>A0ABT7B836</accession>
<keyword evidence="7" id="KW-0413">Isomerase</keyword>
<dbReference type="InterPro" id="IPR005751">
    <property type="entry name" value="ATP-dep_DNA_helicase_PcrA"/>
</dbReference>
<evidence type="ECO:0000256" key="4">
    <source>
        <dbReference type="ARBA" id="ARBA00022806"/>
    </source>
</evidence>
<dbReference type="Pfam" id="PF21196">
    <property type="entry name" value="PcrA_UvrD_tudor"/>
    <property type="match status" value="1"/>
</dbReference>
<dbReference type="PANTHER" id="PTHR11070:SF2">
    <property type="entry name" value="ATP-DEPENDENT DNA HELICASE SRS2"/>
    <property type="match status" value="1"/>
</dbReference>
<dbReference type="InterPro" id="IPR027417">
    <property type="entry name" value="P-loop_NTPase"/>
</dbReference>
<keyword evidence="6 11" id="KW-0238">DNA-binding</keyword>
<comment type="catalytic activity">
    <reaction evidence="8">
        <text>Couples ATP hydrolysis with the unwinding of duplex DNA by translocating in the 3'-5' direction.</text>
        <dbReference type="EC" id="5.6.2.4"/>
    </reaction>
</comment>
<evidence type="ECO:0000256" key="3">
    <source>
        <dbReference type="ARBA" id="ARBA00022801"/>
    </source>
</evidence>
<evidence type="ECO:0000256" key="12">
    <source>
        <dbReference type="SAM" id="MobiDB-lite"/>
    </source>
</evidence>
<evidence type="ECO:0000256" key="9">
    <source>
        <dbReference type="ARBA" id="ARBA00048988"/>
    </source>
</evidence>
<dbReference type="Pfam" id="PF00580">
    <property type="entry name" value="UvrD-helicase"/>
    <property type="match status" value="1"/>
</dbReference>
<feature type="compositionally biased region" description="Polar residues" evidence="12">
    <location>
        <begin position="700"/>
        <end position="719"/>
    </location>
</feature>
<keyword evidence="2 10" id="KW-0547">Nucleotide-binding</keyword>
<protein>
    <recommendedName>
        <fullName evidence="11">ATP-dependent DNA helicase</fullName>
        <ecNumber evidence="11">5.6.2.4</ecNumber>
    </recommendedName>
</protein>
<evidence type="ECO:0000256" key="7">
    <source>
        <dbReference type="ARBA" id="ARBA00023235"/>
    </source>
</evidence>
<keyword evidence="16" id="KW-1185">Reference proteome</keyword>
<feature type="domain" description="UvrD-like helicase C-terminal" evidence="14">
    <location>
        <begin position="343"/>
        <end position="619"/>
    </location>
</feature>
<dbReference type="Gene3D" id="1.10.486.10">
    <property type="entry name" value="PCRA, domain 4"/>
    <property type="match status" value="1"/>
</dbReference>
<dbReference type="InterPro" id="IPR014016">
    <property type="entry name" value="UvrD-like_ATP-bd"/>
</dbReference>
<dbReference type="InterPro" id="IPR013986">
    <property type="entry name" value="DExx_box_DNA_helicase_dom_sf"/>
</dbReference>
<dbReference type="Proteomes" id="UP001235849">
    <property type="component" value="Unassembled WGS sequence"/>
</dbReference>
<keyword evidence="3 10" id="KW-0378">Hydrolase</keyword>
<organism evidence="15 16">
    <name type="scientific">Roseofilum capinflatum BLCC-M114</name>
    <dbReference type="NCBI Taxonomy" id="3022440"/>
    <lineage>
        <taxon>Bacteria</taxon>
        <taxon>Bacillati</taxon>
        <taxon>Cyanobacteriota</taxon>
        <taxon>Cyanophyceae</taxon>
        <taxon>Desertifilales</taxon>
        <taxon>Desertifilaceae</taxon>
        <taxon>Roseofilum</taxon>
        <taxon>Roseofilum capinflatum</taxon>
    </lineage>
</organism>
<dbReference type="CDD" id="cd17932">
    <property type="entry name" value="DEXQc_UvrD"/>
    <property type="match status" value="1"/>
</dbReference>
<evidence type="ECO:0000256" key="8">
    <source>
        <dbReference type="ARBA" id="ARBA00034617"/>
    </source>
</evidence>
<dbReference type="PROSITE" id="PS51198">
    <property type="entry name" value="UVRD_HELICASE_ATP_BIND"/>
    <property type="match status" value="1"/>
</dbReference>
<feature type="domain" description="UvrD-like helicase ATP-binding" evidence="13">
    <location>
        <begin position="9"/>
        <end position="342"/>
    </location>
</feature>
<dbReference type="Gene3D" id="3.40.50.300">
    <property type="entry name" value="P-loop containing nucleotide triphosphate hydrolases"/>
    <property type="match status" value="2"/>
</dbReference>
<evidence type="ECO:0000313" key="16">
    <source>
        <dbReference type="Proteomes" id="UP001235849"/>
    </source>
</evidence>
<dbReference type="EMBL" id="JAQOSO010000082">
    <property type="protein sequence ID" value="MDJ1175329.1"/>
    <property type="molecule type" value="Genomic_DNA"/>
</dbReference>
<comment type="caution">
    <text evidence="15">The sequence shown here is derived from an EMBL/GenBank/DDBJ whole genome shotgun (WGS) entry which is preliminary data.</text>
</comment>
<proteinExistence type="inferred from homology"/>
<dbReference type="GO" id="GO:0016787">
    <property type="term" value="F:hydrolase activity"/>
    <property type="evidence" value="ECO:0007669"/>
    <property type="project" value="UniProtKB-KW"/>
</dbReference>
<dbReference type="NCBIfam" id="TIGR01073">
    <property type="entry name" value="pcrA"/>
    <property type="match status" value="1"/>
</dbReference>
<keyword evidence="4 10" id="KW-0347">Helicase</keyword>
<feature type="binding site" evidence="10">
    <location>
        <begin position="30"/>
        <end position="37"/>
    </location>
    <ligand>
        <name>ATP</name>
        <dbReference type="ChEBI" id="CHEBI:30616"/>
    </ligand>
</feature>
<evidence type="ECO:0000256" key="6">
    <source>
        <dbReference type="ARBA" id="ARBA00023125"/>
    </source>
</evidence>
<evidence type="ECO:0000256" key="10">
    <source>
        <dbReference type="PROSITE-ProRule" id="PRU00560"/>
    </source>
</evidence>
<keyword evidence="5 10" id="KW-0067">ATP-binding</keyword>
<dbReference type="PANTHER" id="PTHR11070">
    <property type="entry name" value="UVRD / RECB / PCRA DNA HELICASE FAMILY MEMBER"/>
    <property type="match status" value="1"/>
</dbReference>
<evidence type="ECO:0000256" key="1">
    <source>
        <dbReference type="ARBA" id="ARBA00009922"/>
    </source>
</evidence>
<evidence type="ECO:0000259" key="13">
    <source>
        <dbReference type="PROSITE" id="PS51198"/>
    </source>
</evidence>
<name>A0ABT7B836_9CYAN</name>
<evidence type="ECO:0000256" key="11">
    <source>
        <dbReference type="RuleBase" id="RU364053"/>
    </source>
</evidence>